<dbReference type="EMBL" id="OU895877">
    <property type="protein sequence ID" value="CAG9797622.1"/>
    <property type="molecule type" value="Genomic_DNA"/>
</dbReference>
<sequence length="114" mass="12715">MSNAIVYVVLVIATSFGLVITHFIIALRREANQRARQLSPTNPTISSSYTYDTSTQVHSQHSNAINPSASAVSTIYSGNFARQNNELPSYTEIFNDDLPTYHQVVHENTNNTRN</sequence>
<accession>A0A9N9RIP2</accession>
<protein>
    <submittedName>
        <fullName evidence="2">Uncharacterized protein</fullName>
    </submittedName>
</protein>
<feature type="transmembrane region" description="Helical" evidence="1">
    <location>
        <begin position="6"/>
        <end position="27"/>
    </location>
</feature>
<keyword evidence="1" id="KW-0812">Transmembrane</keyword>
<name>A0A9N9RIP2_9DIPT</name>
<keyword evidence="3" id="KW-1185">Reference proteome</keyword>
<evidence type="ECO:0000256" key="1">
    <source>
        <dbReference type="SAM" id="Phobius"/>
    </source>
</evidence>
<reference evidence="2" key="2">
    <citation type="submission" date="2022-10" db="EMBL/GenBank/DDBJ databases">
        <authorList>
            <consortium name="ENA_rothamsted_submissions"/>
            <consortium name="culmorum"/>
            <person name="King R."/>
        </authorList>
    </citation>
    <scope>NUCLEOTIDE SEQUENCE</scope>
</reference>
<reference evidence="2" key="1">
    <citation type="submission" date="2022-01" db="EMBL/GenBank/DDBJ databases">
        <authorList>
            <person name="King R."/>
        </authorList>
    </citation>
    <scope>NUCLEOTIDE SEQUENCE</scope>
</reference>
<gene>
    <name evidence="2" type="ORF">CHIRRI_LOCUS611</name>
</gene>
<evidence type="ECO:0000313" key="3">
    <source>
        <dbReference type="Proteomes" id="UP001153620"/>
    </source>
</evidence>
<keyword evidence="1" id="KW-0472">Membrane</keyword>
<evidence type="ECO:0000313" key="2">
    <source>
        <dbReference type="EMBL" id="CAG9797622.1"/>
    </source>
</evidence>
<proteinExistence type="predicted"/>
<dbReference type="AlphaFoldDB" id="A0A9N9RIP2"/>
<organism evidence="2 3">
    <name type="scientific">Chironomus riparius</name>
    <dbReference type="NCBI Taxonomy" id="315576"/>
    <lineage>
        <taxon>Eukaryota</taxon>
        <taxon>Metazoa</taxon>
        <taxon>Ecdysozoa</taxon>
        <taxon>Arthropoda</taxon>
        <taxon>Hexapoda</taxon>
        <taxon>Insecta</taxon>
        <taxon>Pterygota</taxon>
        <taxon>Neoptera</taxon>
        <taxon>Endopterygota</taxon>
        <taxon>Diptera</taxon>
        <taxon>Nematocera</taxon>
        <taxon>Chironomoidea</taxon>
        <taxon>Chironomidae</taxon>
        <taxon>Chironominae</taxon>
        <taxon>Chironomus</taxon>
    </lineage>
</organism>
<dbReference type="Proteomes" id="UP001153620">
    <property type="component" value="Chromosome 1"/>
</dbReference>
<keyword evidence="1" id="KW-1133">Transmembrane helix</keyword>